<dbReference type="Proteomes" id="UP000887563">
    <property type="component" value="Unplaced"/>
</dbReference>
<feature type="transmembrane region" description="Helical" evidence="2">
    <location>
        <begin position="6"/>
        <end position="24"/>
    </location>
</feature>
<keyword evidence="2" id="KW-0472">Membrane</keyword>
<name>A0A914KRW6_MELIC</name>
<feature type="region of interest" description="Disordered" evidence="1">
    <location>
        <begin position="45"/>
        <end position="121"/>
    </location>
</feature>
<evidence type="ECO:0000256" key="2">
    <source>
        <dbReference type="SAM" id="Phobius"/>
    </source>
</evidence>
<proteinExistence type="predicted"/>
<dbReference type="WBParaSite" id="Minc3s00069g03449">
    <property type="protein sequence ID" value="Minc3s00069g03449"/>
    <property type="gene ID" value="Minc3s00069g03449"/>
</dbReference>
<accession>A0A914KRW6</accession>
<organism evidence="3 4">
    <name type="scientific">Meloidogyne incognita</name>
    <name type="common">Southern root-knot nematode worm</name>
    <name type="synonym">Oxyuris incognita</name>
    <dbReference type="NCBI Taxonomy" id="6306"/>
    <lineage>
        <taxon>Eukaryota</taxon>
        <taxon>Metazoa</taxon>
        <taxon>Ecdysozoa</taxon>
        <taxon>Nematoda</taxon>
        <taxon>Chromadorea</taxon>
        <taxon>Rhabditida</taxon>
        <taxon>Tylenchina</taxon>
        <taxon>Tylenchomorpha</taxon>
        <taxon>Tylenchoidea</taxon>
        <taxon>Meloidogynidae</taxon>
        <taxon>Meloidogyninae</taxon>
        <taxon>Meloidogyne</taxon>
        <taxon>Meloidogyne incognita group</taxon>
    </lineage>
</organism>
<feature type="compositionally biased region" description="Low complexity" evidence="1">
    <location>
        <begin position="85"/>
        <end position="121"/>
    </location>
</feature>
<reference evidence="4" key="1">
    <citation type="submission" date="2022-11" db="UniProtKB">
        <authorList>
            <consortium name="WormBaseParasite"/>
        </authorList>
    </citation>
    <scope>IDENTIFICATION</scope>
</reference>
<sequence length="121" mass="13495">MNLQIIFVLVIFFIITVVYNINAIEIGMSTEAELNNEKMIFKRQIQNEEVNNTSSSSEESNEDPEGSGEEPTKVRRKREVEKDSSSSSSSQENSEGSGEEGITTTNPTQTEQPTETDLSEQ</sequence>
<evidence type="ECO:0000256" key="1">
    <source>
        <dbReference type="SAM" id="MobiDB-lite"/>
    </source>
</evidence>
<keyword evidence="2" id="KW-1133">Transmembrane helix</keyword>
<feature type="compositionally biased region" description="Basic and acidic residues" evidence="1">
    <location>
        <begin position="70"/>
        <end position="84"/>
    </location>
</feature>
<evidence type="ECO:0000313" key="3">
    <source>
        <dbReference type="Proteomes" id="UP000887563"/>
    </source>
</evidence>
<evidence type="ECO:0000313" key="4">
    <source>
        <dbReference type="WBParaSite" id="Minc3s00069g03449"/>
    </source>
</evidence>
<feature type="compositionally biased region" description="Acidic residues" evidence="1">
    <location>
        <begin position="59"/>
        <end position="68"/>
    </location>
</feature>
<keyword evidence="2" id="KW-0812">Transmembrane</keyword>
<protein>
    <submittedName>
        <fullName evidence="4">Candidate secreted effector</fullName>
    </submittedName>
</protein>
<feature type="compositionally biased region" description="Low complexity" evidence="1">
    <location>
        <begin position="47"/>
        <end position="58"/>
    </location>
</feature>
<keyword evidence="3" id="KW-1185">Reference proteome</keyword>
<dbReference type="AlphaFoldDB" id="A0A914KRW6"/>